<dbReference type="Pfam" id="PF16810">
    <property type="entry name" value="RXLR"/>
    <property type="match status" value="1"/>
</dbReference>
<dbReference type="EMBL" id="BSXW01001028">
    <property type="protein sequence ID" value="GMF32966.1"/>
    <property type="molecule type" value="Genomic_DNA"/>
</dbReference>
<comment type="domain">
    <text evidence="5">The RxLR-dEER motif acts to carry the protein into the host cell cytoplasm through binding to cell surface phosphatidylinositol-3-phosphate.</text>
</comment>
<evidence type="ECO:0000256" key="5">
    <source>
        <dbReference type="RuleBase" id="RU367124"/>
    </source>
</evidence>
<name>A0A9W6X7A9_9STRA</name>
<dbReference type="InterPro" id="IPR031825">
    <property type="entry name" value="RXLR"/>
</dbReference>
<comment type="subcellular location">
    <subcellularLocation>
        <location evidence="1 5">Secreted</location>
    </subcellularLocation>
</comment>
<comment type="similarity">
    <text evidence="2 5">Belongs to the RxLR effector family.</text>
</comment>
<sequence>MNMRLTFMIMLIATTLLISGGAVSAAIDWAPLATNGEKSAKIYLRIESTVKEAAEEGDEERAPSVKSSVILRLNSLFKVTSASQLTDQAKLAKQFQYLDKSFTNLKLHEAGPGLFTNPKLMKWLKIKQRFNKKNGLDDTSGIAIFLKYFKDEDLSALIERARKSSDSKTKDFANQLRGGELLVWLENRVDPKIVFKRLNVAGSKDGVNRGLYREYLIRFNKKYVNVPAQ</sequence>
<keyword evidence="3 5" id="KW-0964">Secreted</keyword>
<evidence type="ECO:0000256" key="1">
    <source>
        <dbReference type="ARBA" id="ARBA00004613"/>
    </source>
</evidence>
<organism evidence="6 7">
    <name type="scientific">Phytophthora lilii</name>
    <dbReference type="NCBI Taxonomy" id="2077276"/>
    <lineage>
        <taxon>Eukaryota</taxon>
        <taxon>Sar</taxon>
        <taxon>Stramenopiles</taxon>
        <taxon>Oomycota</taxon>
        <taxon>Peronosporomycetes</taxon>
        <taxon>Peronosporales</taxon>
        <taxon>Peronosporaceae</taxon>
        <taxon>Phytophthora</taxon>
    </lineage>
</organism>
<evidence type="ECO:0000313" key="7">
    <source>
        <dbReference type="Proteomes" id="UP001165083"/>
    </source>
</evidence>
<feature type="signal peptide" evidence="5">
    <location>
        <begin position="1"/>
        <end position="25"/>
    </location>
</feature>
<evidence type="ECO:0000256" key="4">
    <source>
        <dbReference type="ARBA" id="ARBA00022729"/>
    </source>
</evidence>
<dbReference type="OrthoDB" id="88607at2759"/>
<feature type="chain" id="PRO_5044955583" description="RxLR effector protein" evidence="5">
    <location>
        <begin position="26"/>
        <end position="229"/>
    </location>
</feature>
<evidence type="ECO:0000256" key="2">
    <source>
        <dbReference type="ARBA" id="ARBA00010400"/>
    </source>
</evidence>
<accession>A0A9W6X7A9</accession>
<protein>
    <recommendedName>
        <fullName evidence="5">RxLR effector protein</fullName>
    </recommendedName>
</protein>
<reference evidence="6" key="1">
    <citation type="submission" date="2023-04" db="EMBL/GenBank/DDBJ databases">
        <title>Phytophthora lilii NBRC 32176.</title>
        <authorList>
            <person name="Ichikawa N."/>
            <person name="Sato H."/>
            <person name="Tonouchi N."/>
        </authorList>
    </citation>
    <scope>NUCLEOTIDE SEQUENCE</scope>
    <source>
        <strain evidence="6">NBRC 32176</strain>
    </source>
</reference>
<evidence type="ECO:0000313" key="6">
    <source>
        <dbReference type="EMBL" id="GMF32966.1"/>
    </source>
</evidence>
<evidence type="ECO:0000256" key="3">
    <source>
        <dbReference type="ARBA" id="ARBA00022525"/>
    </source>
</evidence>
<keyword evidence="4 5" id="KW-0732">Signal</keyword>
<comment type="function">
    <text evidence="5">Effector that suppresses plant defense responses during pathogen infection.</text>
</comment>
<dbReference type="Proteomes" id="UP001165083">
    <property type="component" value="Unassembled WGS sequence"/>
</dbReference>
<gene>
    <name evidence="6" type="ORF">Plil01_001407400</name>
</gene>
<dbReference type="AlphaFoldDB" id="A0A9W6X7A9"/>
<keyword evidence="7" id="KW-1185">Reference proteome</keyword>
<proteinExistence type="inferred from homology"/>
<comment type="caution">
    <text evidence="6">The sequence shown here is derived from an EMBL/GenBank/DDBJ whole genome shotgun (WGS) entry which is preliminary data.</text>
</comment>